<comment type="caution">
    <text evidence="3">The sequence shown here is derived from an EMBL/GenBank/DDBJ whole genome shotgun (WGS) entry which is preliminary data.</text>
</comment>
<accession>A0A2N1PR03</accession>
<gene>
    <name evidence="3" type="ORF">CVV64_07805</name>
</gene>
<evidence type="ECO:0000256" key="1">
    <source>
        <dbReference type="ARBA" id="ARBA00009438"/>
    </source>
</evidence>
<dbReference type="GO" id="GO:0015689">
    <property type="term" value="P:molybdate ion transport"/>
    <property type="evidence" value="ECO:0007669"/>
    <property type="project" value="TreeGrafter"/>
</dbReference>
<keyword evidence="2" id="KW-0472">Membrane</keyword>
<comment type="similarity">
    <text evidence="1">Belongs to the bacterial solute-binding protein 1 family. WtpA subfamily.</text>
</comment>
<protein>
    <recommendedName>
        <fullName evidence="5">Tungstate ABC transporter substrate-binding protein WtpA</fullName>
    </recommendedName>
</protein>
<dbReference type="EMBL" id="PGXC01000004">
    <property type="protein sequence ID" value="PKK90773.1"/>
    <property type="molecule type" value="Genomic_DNA"/>
</dbReference>
<dbReference type="SUPFAM" id="SSF53850">
    <property type="entry name" value="Periplasmic binding protein-like II"/>
    <property type="match status" value="1"/>
</dbReference>
<dbReference type="InterPro" id="IPR050682">
    <property type="entry name" value="ModA/WtpA"/>
</dbReference>
<keyword evidence="2" id="KW-1133">Transmembrane helix</keyword>
<evidence type="ECO:0000313" key="3">
    <source>
        <dbReference type="EMBL" id="PKK90773.1"/>
    </source>
</evidence>
<evidence type="ECO:0008006" key="5">
    <source>
        <dbReference type="Google" id="ProtNLM"/>
    </source>
</evidence>
<feature type="transmembrane region" description="Helical" evidence="2">
    <location>
        <begin position="12"/>
        <end position="35"/>
    </location>
</feature>
<dbReference type="CDD" id="cd13540">
    <property type="entry name" value="PBP2_ModA_WtpA"/>
    <property type="match status" value="1"/>
</dbReference>
<dbReference type="Gene3D" id="3.40.190.10">
    <property type="entry name" value="Periplasmic binding protein-like II"/>
    <property type="match status" value="2"/>
</dbReference>
<dbReference type="Pfam" id="PF13531">
    <property type="entry name" value="SBP_bac_11"/>
    <property type="match status" value="1"/>
</dbReference>
<evidence type="ECO:0000256" key="2">
    <source>
        <dbReference type="SAM" id="Phobius"/>
    </source>
</evidence>
<dbReference type="AlphaFoldDB" id="A0A2N1PR03"/>
<sequence>MVYDKRCLKKPSAAFFLIGVLISTALILTILGGCFKGSEQRIRIFAASSLAAPLEDLCSRFTERTGIQIAREYSGSHLAIRKVEELGRQAEIVISADTDLIESYMLGSSASWYMEFLGGSMVLAFTDSSRFSSDINETNWYRVLLRDEVSIGVTRTDVEPAGYRAVLALELAEKHYGVPGLATEILGRIPLSNVKHDVAALIAPLQAQVFDYVFTYRSLALQHRLKYVTLPVEIDLSSSSLNSQYSQVTCPISIPGRKDVTVTGKAVSYGLVVLEEDTKSEGQNKEGSISDLSVDRIKNGTREFIGFLLSAQAREVWEFHGQATLPEIRCHSESGKGLPDWVMALAK</sequence>
<reference evidence="3 4" key="1">
    <citation type="journal article" date="2017" name="ISME J.">
        <title>Potential for microbial H2 and metal transformations associated with novel bacteria and archaea in deep terrestrial subsurface sediments.</title>
        <authorList>
            <person name="Hernsdorf A.W."/>
            <person name="Amano Y."/>
            <person name="Miyakawa K."/>
            <person name="Ise K."/>
            <person name="Suzuki Y."/>
            <person name="Anantharaman K."/>
            <person name="Probst A."/>
            <person name="Burstein D."/>
            <person name="Thomas B.C."/>
            <person name="Banfield J.F."/>
        </authorList>
    </citation>
    <scope>NUCLEOTIDE SEQUENCE [LARGE SCALE GENOMIC DNA]</scope>
    <source>
        <strain evidence="3">HGW-Wallbacteria-1</strain>
    </source>
</reference>
<dbReference type="PANTHER" id="PTHR30632">
    <property type="entry name" value="MOLYBDATE-BINDING PERIPLASMIC PROTEIN"/>
    <property type="match status" value="1"/>
</dbReference>
<dbReference type="GO" id="GO:0030973">
    <property type="term" value="F:molybdate ion binding"/>
    <property type="evidence" value="ECO:0007669"/>
    <property type="project" value="TreeGrafter"/>
</dbReference>
<keyword evidence="2" id="KW-0812">Transmembrane</keyword>
<proteinExistence type="inferred from homology"/>
<evidence type="ECO:0000313" key="4">
    <source>
        <dbReference type="Proteomes" id="UP000233256"/>
    </source>
</evidence>
<dbReference type="PANTHER" id="PTHR30632:SF16">
    <property type="entry name" value="MOLYBDATE_TUNGSTATE-BINDING PROTEIN WTPA"/>
    <property type="match status" value="1"/>
</dbReference>
<dbReference type="PROSITE" id="PS51257">
    <property type="entry name" value="PROKAR_LIPOPROTEIN"/>
    <property type="match status" value="1"/>
</dbReference>
<organism evidence="3 4">
    <name type="scientific">Candidatus Wallbacteria bacterium HGW-Wallbacteria-1</name>
    <dbReference type="NCBI Taxonomy" id="2013854"/>
    <lineage>
        <taxon>Bacteria</taxon>
        <taxon>Candidatus Walliibacteriota</taxon>
    </lineage>
</organism>
<name>A0A2N1PR03_9BACT</name>
<dbReference type="Proteomes" id="UP000233256">
    <property type="component" value="Unassembled WGS sequence"/>
</dbReference>